<dbReference type="Proteomes" id="UP000822688">
    <property type="component" value="Chromosome 9"/>
</dbReference>
<dbReference type="EMBL" id="CM026430">
    <property type="protein sequence ID" value="KAG0560729.1"/>
    <property type="molecule type" value="Genomic_DNA"/>
</dbReference>
<evidence type="ECO:0000313" key="3">
    <source>
        <dbReference type="Proteomes" id="UP000822688"/>
    </source>
</evidence>
<dbReference type="InterPro" id="IPR036047">
    <property type="entry name" value="F-box-like_dom_sf"/>
</dbReference>
<evidence type="ECO:0000259" key="1">
    <source>
        <dbReference type="Pfam" id="PF12937"/>
    </source>
</evidence>
<sequence length="386" mass="43417">MVQPRLSVGTSKYWLRARSGNRNGGKILVSVDSLYSIFKENRVRSTPKKAEVPAAVIPATTTSSRNAPGTSPALPTIRKSARLFEKRAALLRCTRGPQYWLRTRSRGNKRSLLVSVKSLYASEAREHNVKEDHDKNTKTCSGCCQQTPQRRKSARLFEKRAASLLSCRTGRPGGVHRKMSKFKRKKKHICWLYKGTPWLGGCYNSKFSAHIRSKGLRVNCDSGNKDRGADIASPCSGKRFHDPACRPVLQRLTERGEEDLLQSILEKLPPANLLQAARVCRSWARLCEPAFREECHRKGWSLPRLPRGATPAFPWRSLYYRHACRACGKVGEFFVRKTLNGNFQFLLCGGCIRLPDVRNRLVQYSIDLYGVTGKLLAPNVSSRGAC</sequence>
<reference evidence="2" key="1">
    <citation type="submission" date="2020-06" db="EMBL/GenBank/DDBJ databases">
        <title>WGS assembly of Ceratodon purpureus strain R40.</title>
        <authorList>
            <person name="Carey S.B."/>
            <person name="Jenkins J."/>
            <person name="Shu S."/>
            <person name="Lovell J.T."/>
            <person name="Sreedasyam A."/>
            <person name="Maumus F."/>
            <person name="Tiley G.P."/>
            <person name="Fernandez-Pozo N."/>
            <person name="Barry K."/>
            <person name="Chen C."/>
            <person name="Wang M."/>
            <person name="Lipzen A."/>
            <person name="Daum C."/>
            <person name="Saski C.A."/>
            <person name="Payton A.C."/>
            <person name="Mcbreen J.C."/>
            <person name="Conrad R.E."/>
            <person name="Kollar L.M."/>
            <person name="Olsson S."/>
            <person name="Huttunen S."/>
            <person name="Landis J.B."/>
            <person name="Wickett N.J."/>
            <person name="Johnson M.G."/>
            <person name="Rensing S.A."/>
            <person name="Grimwood J."/>
            <person name="Schmutz J."/>
            <person name="Mcdaniel S.F."/>
        </authorList>
    </citation>
    <scope>NUCLEOTIDE SEQUENCE</scope>
    <source>
        <strain evidence="2">R40</strain>
    </source>
</reference>
<dbReference type="InterPro" id="IPR001810">
    <property type="entry name" value="F-box_dom"/>
</dbReference>
<dbReference type="AlphaFoldDB" id="A0A8T0GST5"/>
<gene>
    <name evidence="2" type="ORF">KC19_9G008300</name>
</gene>
<feature type="domain" description="F-box" evidence="1">
    <location>
        <begin position="259"/>
        <end position="288"/>
    </location>
</feature>
<proteinExistence type="predicted"/>
<protein>
    <recommendedName>
        <fullName evidence="1">F-box domain-containing protein</fullName>
    </recommendedName>
</protein>
<dbReference type="Gene3D" id="1.20.1280.50">
    <property type="match status" value="1"/>
</dbReference>
<evidence type="ECO:0000313" key="2">
    <source>
        <dbReference type="EMBL" id="KAG0560728.1"/>
    </source>
</evidence>
<dbReference type="Pfam" id="PF12937">
    <property type="entry name" value="F-box-like"/>
    <property type="match status" value="1"/>
</dbReference>
<dbReference type="CDD" id="cd09917">
    <property type="entry name" value="F-box_SF"/>
    <property type="match status" value="1"/>
</dbReference>
<dbReference type="EMBL" id="CM026430">
    <property type="protein sequence ID" value="KAG0560728.1"/>
    <property type="molecule type" value="Genomic_DNA"/>
</dbReference>
<dbReference type="SUPFAM" id="SSF81383">
    <property type="entry name" value="F-box domain"/>
    <property type="match status" value="1"/>
</dbReference>
<organism evidence="2 3">
    <name type="scientific">Ceratodon purpureus</name>
    <name type="common">Fire moss</name>
    <name type="synonym">Dicranum purpureum</name>
    <dbReference type="NCBI Taxonomy" id="3225"/>
    <lineage>
        <taxon>Eukaryota</taxon>
        <taxon>Viridiplantae</taxon>
        <taxon>Streptophyta</taxon>
        <taxon>Embryophyta</taxon>
        <taxon>Bryophyta</taxon>
        <taxon>Bryophytina</taxon>
        <taxon>Bryopsida</taxon>
        <taxon>Dicranidae</taxon>
        <taxon>Pseudoditrichales</taxon>
        <taxon>Ditrichaceae</taxon>
        <taxon>Ceratodon</taxon>
    </lineage>
</organism>
<comment type="caution">
    <text evidence="2">The sequence shown here is derived from an EMBL/GenBank/DDBJ whole genome shotgun (WGS) entry which is preliminary data.</text>
</comment>
<keyword evidence="3" id="KW-1185">Reference proteome</keyword>
<name>A0A8T0GST5_CERPU</name>
<accession>A0A8T0GST5</accession>